<sequence>MTPIERKRPLASKNAAVKARKRQKIAGGDADYRSTPQTSAPAANGSKVRLDDLEWNEVALPDRLDNYEGFFGLEEIDDVEVVRSATDGRVSFKTAERSTAKSTKKRKASEGQQKDSNTREPQPVVDKPSDGEEWEGFSSDDQDQAQEPKVPAKAAPARADKKQKKKKEHKKGAERANGTSEPRNRGSNAFAGLGDEVQEDDVNTSAWDSLELSQATLSSLSRLKFPRPTPIQSAAIPEILDGHDVIGKASTGSGKTLAFGIPILEHYLESKTGRRKASQASEDTHAPLALILSPTRELAHQITAHLTALCSHSSFDGPSIATVTGGLSIQKQQRLLSKADIIIGTPGRLWEVISQGQGLLKRLQKIMFLVVDEADRLLSEGHFKEVEEILNVLDKDDEDIENDDIDSSAEQQQRQTLVFSATFHKGLQQKLAAKGKFGGELMDKRESMEYLLKKLRFREDKPKFIDVNPVEQMAQGLKEGLVECAGTEKDLYLYALLTHYPNTRTLIFTNSISAVRRLLPFLQNLNLPALGLHSQMPQKARLRSVEQFTARPGSILVATDVAARGLDIPGVQLVIHYHLPRAADMYVHRSGRTARAENSGSSILICAPEEVAGVRRLVAKVHARRGGSDSKYFIRSLDIDRRIVSKLKPRATLAKKIADTENAKKQKKSEDNWMREAAEDLGVDYDSEEFEGDAPGRRGRGAGRRKAERVAGAMSKGEVQAMKAELRSLLAQRVNVGVSPRYLTSGAVDVDALLRGERNGEFLGEVGGLGLEDAPVKG</sequence>
<organism evidence="15 16">
    <name type="scientific">Coniosporium apollinis (strain CBS 100218)</name>
    <name type="common">Rock-inhabiting black yeast</name>
    <dbReference type="NCBI Taxonomy" id="1168221"/>
    <lineage>
        <taxon>Eukaryota</taxon>
        <taxon>Fungi</taxon>
        <taxon>Dikarya</taxon>
        <taxon>Ascomycota</taxon>
        <taxon>Pezizomycotina</taxon>
        <taxon>Dothideomycetes</taxon>
        <taxon>Dothideomycetes incertae sedis</taxon>
        <taxon>Coniosporium</taxon>
    </lineage>
</organism>
<dbReference type="PANTHER" id="PTHR24031">
    <property type="entry name" value="RNA HELICASE"/>
    <property type="match status" value="1"/>
</dbReference>
<keyword evidence="16" id="KW-1185">Reference proteome</keyword>
<comment type="subcellular location">
    <subcellularLocation>
        <location evidence="1">Nucleus</location>
        <location evidence="1">Nucleolus</location>
    </subcellularLocation>
</comment>
<evidence type="ECO:0000313" key="15">
    <source>
        <dbReference type="EMBL" id="EON68118.1"/>
    </source>
</evidence>
<keyword evidence="5 9" id="KW-0347">Helicase</keyword>
<dbReference type="CDD" id="cd18787">
    <property type="entry name" value="SF2_C_DEAD"/>
    <property type="match status" value="1"/>
</dbReference>
<evidence type="ECO:0000259" key="13">
    <source>
        <dbReference type="PROSITE" id="PS51194"/>
    </source>
</evidence>
<feature type="compositionally biased region" description="Basic residues" evidence="11">
    <location>
        <begin position="161"/>
        <end position="172"/>
    </location>
</feature>
<keyword evidence="3 9" id="KW-0547">Nucleotide-binding</keyword>
<dbReference type="PROSITE" id="PS00039">
    <property type="entry name" value="DEAD_ATP_HELICASE"/>
    <property type="match status" value="1"/>
</dbReference>
<dbReference type="GeneID" id="19904577"/>
<feature type="domain" description="Helicase C-terminal" evidence="13">
    <location>
        <begin position="492"/>
        <end position="638"/>
    </location>
</feature>
<dbReference type="GO" id="GO:0003723">
    <property type="term" value="F:RNA binding"/>
    <property type="evidence" value="ECO:0007669"/>
    <property type="project" value="UniProtKB-UniRule"/>
</dbReference>
<dbReference type="STRING" id="1168221.R7Z216"/>
<dbReference type="InterPro" id="IPR027417">
    <property type="entry name" value="P-loop_NTPase"/>
</dbReference>
<proteinExistence type="inferred from homology"/>
<dbReference type="PROSITE" id="PS51194">
    <property type="entry name" value="HELICASE_CTER"/>
    <property type="match status" value="1"/>
</dbReference>
<evidence type="ECO:0000259" key="12">
    <source>
        <dbReference type="PROSITE" id="PS51192"/>
    </source>
</evidence>
<feature type="region of interest" description="Disordered" evidence="11">
    <location>
        <begin position="687"/>
        <end position="714"/>
    </location>
</feature>
<evidence type="ECO:0000256" key="4">
    <source>
        <dbReference type="ARBA" id="ARBA00022801"/>
    </source>
</evidence>
<evidence type="ECO:0000256" key="10">
    <source>
        <dbReference type="RuleBase" id="RU365068"/>
    </source>
</evidence>
<reference evidence="16" key="1">
    <citation type="submission" date="2012-06" db="EMBL/GenBank/DDBJ databases">
        <title>The genome sequence of Coniosporium apollinis CBS 100218.</title>
        <authorList>
            <consortium name="The Broad Institute Genome Sequencing Platform"/>
            <person name="Cuomo C."/>
            <person name="Gorbushina A."/>
            <person name="Noack S."/>
            <person name="Walker B."/>
            <person name="Young S.K."/>
            <person name="Zeng Q."/>
            <person name="Gargeya S."/>
            <person name="Fitzgerald M."/>
            <person name="Haas B."/>
            <person name="Abouelleil A."/>
            <person name="Alvarado L."/>
            <person name="Arachchi H.M."/>
            <person name="Berlin A.M."/>
            <person name="Chapman S.B."/>
            <person name="Goldberg J."/>
            <person name="Griggs A."/>
            <person name="Gujja S."/>
            <person name="Hansen M."/>
            <person name="Howarth C."/>
            <person name="Imamovic A."/>
            <person name="Larimer J."/>
            <person name="McCowan C."/>
            <person name="Montmayeur A."/>
            <person name="Murphy C."/>
            <person name="Neiman D."/>
            <person name="Pearson M."/>
            <person name="Priest M."/>
            <person name="Roberts A."/>
            <person name="Saif S."/>
            <person name="Shea T."/>
            <person name="Sisk P."/>
            <person name="Sykes S."/>
            <person name="Wortman J."/>
            <person name="Nusbaum C."/>
            <person name="Birren B."/>
        </authorList>
    </citation>
    <scope>NUCLEOTIDE SEQUENCE [LARGE SCALE GENOMIC DNA]</scope>
    <source>
        <strain evidence="16">CBS 100218</strain>
    </source>
</reference>
<comment type="function">
    <text evidence="10">RNA helicase.</text>
</comment>
<comment type="similarity">
    <text evidence="9">Belongs to the DEAD box helicase family.</text>
</comment>
<feature type="domain" description="Helicase ATP-binding" evidence="12">
    <location>
        <begin position="236"/>
        <end position="441"/>
    </location>
</feature>
<keyword evidence="4 9" id="KW-0378">Hydrolase</keyword>
<feature type="compositionally biased region" description="Basic residues" evidence="11">
    <location>
        <begin position="697"/>
        <end position="707"/>
    </location>
</feature>
<evidence type="ECO:0000256" key="7">
    <source>
        <dbReference type="ARBA" id="ARBA00022884"/>
    </source>
</evidence>
<keyword evidence="2" id="KW-0698">rRNA processing</keyword>
<comment type="domain">
    <text evidence="10">The Q motif is unique to and characteristic of the DEAD box family of RNA helicases and controls ATP binding and hydrolysis.</text>
</comment>
<dbReference type="HOGENOM" id="CLU_003041_13_0_1"/>
<keyword evidence="7 10" id="KW-0694">RNA-binding</keyword>
<dbReference type="eggNOG" id="KOG0347">
    <property type="taxonomic scope" value="Eukaryota"/>
</dbReference>
<dbReference type="OrthoDB" id="4310724at2759"/>
<feature type="region of interest" description="Disordered" evidence="11">
    <location>
        <begin position="1"/>
        <end position="45"/>
    </location>
</feature>
<evidence type="ECO:0000256" key="2">
    <source>
        <dbReference type="ARBA" id="ARBA00022552"/>
    </source>
</evidence>
<dbReference type="GO" id="GO:0016787">
    <property type="term" value="F:hydrolase activity"/>
    <property type="evidence" value="ECO:0007669"/>
    <property type="project" value="UniProtKB-KW"/>
</dbReference>
<dbReference type="Proteomes" id="UP000016924">
    <property type="component" value="Unassembled WGS sequence"/>
</dbReference>
<feature type="short sequence motif" description="Q motif" evidence="8">
    <location>
        <begin position="205"/>
        <end position="233"/>
    </location>
</feature>
<evidence type="ECO:0000259" key="14">
    <source>
        <dbReference type="PROSITE" id="PS51195"/>
    </source>
</evidence>
<evidence type="ECO:0000256" key="9">
    <source>
        <dbReference type="RuleBase" id="RU000492"/>
    </source>
</evidence>
<dbReference type="CDD" id="cd17946">
    <property type="entry name" value="DEADc_DDX24"/>
    <property type="match status" value="1"/>
</dbReference>
<dbReference type="SMART" id="SM00490">
    <property type="entry name" value="HELICc"/>
    <property type="match status" value="1"/>
</dbReference>
<dbReference type="Pfam" id="PF00270">
    <property type="entry name" value="DEAD"/>
    <property type="match status" value="1"/>
</dbReference>
<dbReference type="PROSITE" id="PS51195">
    <property type="entry name" value="Q_MOTIF"/>
    <property type="match status" value="1"/>
</dbReference>
<feature type="region of interest" description="Disordered" evidence="11">
    <location>
        <begin position="83"/>
        <end position="191"/>
    </location>
</feature>
<feature type="compositionally biased region" description="Polar residues" evidence="11">
    <location>
        <begin position="177"/>
        <end position="187"/>
    </location>
</feature>
<dbReference type="GO" id="GO:0005524">
    <property type="term" value="F:ATP binding"/>
    <property type="evidence" value="ECO:0007669"/>
    <property type="project" value="UniProtKB-UniRule"/>
</dbReference>
<evidence type="ECO:0000256" key="1">
    <source>
        <dbReference type="ARBA" id="ARBA00004604"/>
    </source>
</evidence>
<evidence type="ECO:0000256" key="3">
    <source>
        <dbReference type="ARBA" id="ARBA00022741"/>
    </source>
</evidence>
<comment type="catalytic activity">
    <reaction evidence="10">
        <text>ATP + H2O = ADP + phosphate + H(+)</text>
        <dbReference type="Rhea" id="RHEA:13065"/>
        <dbReference type="ChEBI" id="CHEBI:15377"/>
        <dbReference type="ChEBI" id="CHEBI:15378"/>
        <dbReference type="ChEBI" id="CHEBI:30616"/>
        <dbReference type="ChEBI" id="CHEBI:43474"/>
        <dbReference type="ChEBI" id="CHEBI:456216"/>
        <dbReference type="EC" id="3.6.4.13"/>
    </reaction>
</comment>
<keyword evidence="6 9" id="KW-0067">ATP-binding</keyword>
<dbReference type="SMART" id="SM00487">
    <property type="entry name" value="DEXDc"/>
    <property type="match status" value="1"/>
</dbReference>
<dbReference type="GO" id="GO:0005730">
    <property type="term" value="C:nucleolus"/>
    <property type="evidence" value="ECO:0007669"/>
    <property type="project" value="UniProtKB-SubCell"/>
</dbReference>
<feature type="domain" description="DEAD-box RNA helicase Q" evidence="14">
    <location>
        <begin position="205"/>
        <end position="233"/>
    </location>
</feature>
<feature type="compositionally biased region" description="Basic and acidic residues" evidence="11">
    <location>
        <begin position="108"/>
        <end position="118"/>
    </location>
</feature>
<dbReference type="InterPro" id="IPR000629">
    <property type="entry name" value="RNA-helicase_DEAD-box_CS"/>
</dbReference>
<feature type="compositionally biased region" description="Acidic residues" evidence="11">
    <location>
        <begin position="131"/>
        <end position="144"/>
    </location>
</feature>
<dbReference type="InterPro" id="IPR001650">
    <property type="entry name" value="Helicase_C-like"/>
</dbReference>
<dbReference type="SUPFAM" id="SSF52540">
    <property type="entry name" value="P-loop containing nucleoside triphosphate hydrolases"/>
    <property type="match status" value="1"/>
</dbReference>
<dbReference type="Gene3D" id="3.40.50.300">
    <property type="entry name" value="P-loop containing nucleotide triphosphate hydrolases"/>
    <property type="match status" value="2"/>
</dbReference>
<dbReference type="EC" id="3.6.4.13" evidence="10"/>
<dbReference type="GO" id="GO:0006364">
    <property type="term" value="P:rRNA processing"/>
    <property type="evidence" value="ECO:0007669"/>
    <property type="project" value="UniProtKB-KW"/>
</dbReference>
<dbReference type="InterPro" id="IPR014001">
    <property type="entry name" value="Helicase_ATP-bd"/>
</dbReference>
<dbReference type="InterPro" id="IPR011545">
    <property type="entry name" value="DEAD/DEAH_box_helicase_dom"/>
</dbReference>
<name>R7Z216_CONA1</name>
<evidence type="ECO:0000256" key="11">
    <source>
        <dbReference type="SAM" id="MobiDB-lite"/>
    </source>
</evidence>
<dbReference type="InterPro" id="IPR014014">
    <property type="entry name" value="RNA_helicase_DEAD_Q_motif"/>
</dbReference>
<dbReference type="RefSeq" id="XP_007783435.1">
    <property type="nucleotide sequence ID" value="XM_007785245.1"/>
</dbReference>
<dbReference type="OMA" id="QMIQKAR"/>
<evidence type="ECO:0000256" key="6">
    <source>
        <dbReference type="ARBA" id="ARBA00022840"/>
    </source>
</evidence>
<dbReference type="PROSITE" id="PS51192">
    <property type="entry name" value="HELICASE_ATP_BIND_1"/>
    <property type="match status" value="1"/>
</dbReference>
<gene>
    <name evidence="15" type="ORF">W97_07266</name>
</gene>
<dbReference type="Pfam" id="PF00271">
    <property type="entry name" value="Helicase_C"/>
    <property type="match status" value="1"/>
</dbReference>
<protein>
    <recommendedName>
        <fullName evidence="10">ATP-dependent RNA helicase</fullName>
        <ecNumber evidence="10">3.6.4.13</ecNumber>
    </recommendedName>
</protein>
<evidence type="ECO:0000256" key="5">
    <source>
        <dbReference type="ARBA" id="ARBA00022806"/>
    </source>
</evidence>
<dbReference type="GO" id="GO:0003724">
    <property type="term" value="F:RNA helicase activity"/>
    <property type="evidence" value="ECO:0007669"/>
    <property type="project" value="UniProtKB-EC"/>
</dbReference>
<feature type="compositionally biased region" description="Low complexity" evidence="11">
    <location>
        <begin position="145"/>
        <end position="157"/>
    </location>
</feature>
<accession>R7Z216</accession>
<evidence type="ECO:0000256" key="8">
    <source>
        <dbReference type="PROSITE-ProRule" id="PRU00552"/>
    </source>
</evidence>
<dbReference type="EMBL" id="JH767593">
    <property type="protein sequence ID" value="EON68118.1"/>
    <property type="molecule type" value="Genomic_DNA"/>
</dbReference>
<dbReference type="AlphaFoldDB" id="R7Z216"/>
<evidence type="ECO:0000313" key="16">
    <source>
        <dbReference type="Proteomes" id="UP000016924"/>
    </source>
</evidence>